<dbReference type="InterPro" id="IPR013568">
    <property type="entry name" value="SEFIR_dom"/>
</dbReference>
<evidence type="ECO:0000256" key="10">
    <source>
        <dbReference type="SAM" id="SignalP"/>
    </source>
</evidence>
<dbReference type="InterPro" id="IPR039465">
    <property type="entry name" value="IL-17_rcpt-like"/>
</dbReference>
<dbReference type="AlphaFoldDB" id="A0A1S3HRT7"/>
<proteinExistence type="predicted"/>
<evidence type="ECO:0000256" key="4">
    <source>
        <dbReference type="ARBA" id="ARBA00022729"/>
    </source>
</evidence>
<dbReference type="PANTHER" id="PTHR15583">
    <property type="entry name" value="INTERLEUKIN-17 RECEPTOR"/>
    <property type="match status" value="1"/>
</dbReference>
<evidence type="ECO:0000256" key="3">
    <source>
        <dbReference type="ARBA" id="ARBA00022692"/>
    </source>
</evidence>
<dbReference type="Gene3D" id="3.40.50.11530">
    <property type="match status" value="1"/>
</dbReference>
<dbReference type="InParanoid" id="A0A1S3HRT7"/>
<dbReference type="RefSeq" id="XP_013388745.1">
    <property type="nucleotide sequence ID" value="XM_013533291.2"/>
</dbReference>
<dbReference type="GO" id="GO:0005886">
    <property type="term" value="C:plasma membrane"/>
    <property type="evidence" value="ECO:0007669"/>
    <property type="project" value="UniProtKB-SubCell"/>
</dbReference>
<keyword evidence="6" id="KW-0472">Membrane</keyword>
<dbReference type="Proteomes" id="UP000085678">
    <property type="component" value="Unplaced"/>
</dbReference>
<keyword evidence="12" id="KW-1185">Reference proteome</keyword>
<feature type="chain" id="PRO_5010386947" evidence="10">
    <location>
        <begin position="24"/>
        <end position="831"/>
    </location>
</feature>
<keyword evidence="3" id="KW-0812">Transmembrane</keyword>
<gene>
    <name evidence="13" type="primary">LOC106157583</name>
</gene>
<keyword evidence="4 10" id="KW-0732">Signal</keyword>
<name>A0A1S3HRT7_LINAN</name>
<dbReference type="OrthoDB" id="5915222at2759"/>
<dbReference type="OMA" id="GSECKIF"/>
<evidence type="ECO:0000256" key="6">
    <source>
        <dbReference type="ARBA" id="ARBA00023136"/>
    </source>
</evidence>
<evidence type="ECO:0000256" key="1">
    <source>
        <dbReference type="ARBA" id="ARBA00004251"/>
    </source>
</evidence>
<dbReference type="Pfam" id="PF16556">
    <property type="entry name" value="IL17R_fnIII_D1"/>
    <property type="match status" value="1"/>
</dbReference>
<dbReference type="Pfam" id="PF08357">
    <property type="entry name" value="SEFIR"/>
    <property type="match status" value="1"/>
</dbReference>
<dbReference type="InterPro" id="IPR038683">
    <property type="entry name" value="IL17RA/B_FnIII-like_1_sf"/>
</dbReference>
<keyword evidence="2" id="KW-1003">Cell membrane</keyword>
<dbReference type="InterPro" id="IPR032356">
    <property type="entry name" value="IL17R_A/B_N"/>
</dbReference>
<evidence type="ECO:0000259" key="11">
    <source>
        <dbReference type="PROSITE" id="PS51534"/>
    </source>
</evidence>
<sequence length="831" mass="92930">MMWCQQILLAMILVIMKLKTSLGMSCFDSSQHSSNQSFSHLNCSVTGTCFKQWLKPGNDMNPGSPTKLKVALMLRNNTNKRSYPGLDIRWQAADDASYQYTEGFRIHAQYLSTGGSECKIFNIEKAGWRQEDQIKKPTFFYQIWPLPRGVNTVFVEVCSLPLPIRAGHTRPCVATFISVPSYQYGADPNVPVAPADWQTSIKFRNDSCGSLDVNFVLAPSNYGFKLYEVSLVNKEKTKFADSELVYASAGRKPTHDVSFKDVAKGQYYITVEPRDLDRDRQLRGRCKCKIAVGFCKNHCAVTQAAVPVTIQECPATRPLGNRSIETVAIASTPAVTALTASTFGGLSGILLIVLVVVCSRMNSRLILRFLSCNRGSDGEDGTNNSNSIQTEEQTLINVSQVDEDSALTRKKRVLILFSDEHPKHTKVVLSFANFLQAACYCDVILDRWRTREIFSEGKTTWLSKNIENAECVLVVSSEGAYRRFHARLQGQCFDSLENNSPLSDMFLHGLSMLRQRYFTEHDYSKYINVRFTYTPAAFSIPDMHNNVVLMDHIDDLFFHIHGIEKFDYGVKRTVERINRDEYFADPTENPEGVNLHNALREATDFFNDHEDWFGDQQFELKPLRRGAPYGRLDSGIESFSIGEGEESAGLSVSLSGSSECDDAFVSAQDDISSSRRDPKATSNEQSSCDRNQLPLVCSAAKTYNTPNYTAVGNVSFPVSIPLQSPQDSYNPCVDNHKPEPRVSIPCQHPQKLIPPDLSFTADITPDPPIMFIPPVFDDNQSKTFSQIANDINAECEGDFLTYAGPYENEMTDEETNHEDCISLQSVGGASV</sequence>
<organism evidence="12 13">
    <name type="scientific">Lingula anatina</name>
    <name type="common">Brachiopod</name>
    <name type="synonym">Lingula unguis</name>
    <dbReference type="NCBI Taxonomy" id="7574"/>
    <lineage>
        <taxon>Eukaryota</taxon>
        <taxon>Metazoa</taxon>
        <taxon>Spiralia</taxon>
        <taxon>Lophotrochozoa</taxon>
        <taxon>Brachiopoda</taxon>
        <taxon>Linguliformea</taxon>
        <taxon>Lingulata</taxon>
        <taxon>Lingulida</taxon>
        <taxon>Linguloidea</taxon>
        <taxon>Lingulidae</taxon>
        <taxon>Lingula</taxon>
    </lineage>
</organism>
<dbReference type="Pfam" id="PF23608">
    <property type="entry name" value="Ig_ILCR1"/>
    <property type="match status" value="1"/>
</dbReference>
<dbReference type="PANTHER" id="PTHR15583:SF7">
    <property type="entry name" value="INTERLEUKIN CYTOKINE RECEPTOR-RELATED PROTEIN 2"/>
    <property type="match status" value="1"/>
</dbReference>
<keyword evidence="7 13" id="KW-0675">Receptor</keyword>
<evidence type="ECO:0000313" key="13">
    <source>
        <dbReference type="RefSeq" id="XP_013388745.1"/>
    </source>
</evidence>
<dbReference type="KEGG" id="lak:106157583"/>
<dbReference type="Gene3D" id="2.60.40.2160">
    <property type="entry name" value="Interleukin-17 receptor A/B, fibronectin-III-like domain 1"/>
    <property type="match status" value="1"/>
</dbReference>
<evidence type="ECO:0000313" key="12">
    <source>
        <dbReference type="Proteomes" id="UP000085678"/>
    </source>
</evidence>
<comment type="subcellular location">
    <subcellularLocation>
        <location evidence="1">Cell membrane</location>
        <topology evidence="1">Single-pass type I membrane protein</topology>
    </subcellularLocation>
</comment>
<dbReference type="GO" id="GO:0030368">
    <property type="term" value="F:interleukin-17 receptor activity"/>
    <property type="evidence" value="ECO:0007669"/>
    <property type="project" value="InterPro"/>
</dbReference>
<dbReference type="STRING" id="7574.A0A1S3HRT7"/>
<keyword evidence="8" id="KW-0325">Glycoprotein</keyword>
<reference evidence="13" key="1">
    <citation type="submission" date="2025-08" db="UniProtKB">
        <authorList>
            <consortium name="RefSeq"/>
        </authorList>
    </citation>
    <scope>IDENTIFICATION</scope>
    <source>
        <tissue evidence="13">Gonads</tissue>
    </source>
</reference>
<evidence type="ECO:0000256" key="2">
    <source>
        <dbReference type="ARBA" id="ARBA00022475"/>
    </source>
</evidence>
<protein>
    <submittedName>
        <fullName evidence="13">Interleukin-17 receptor A</fullName>
    </submittedName>
</protein>
<evidence type="ECO:0000256" key="7">
    <source>
        <dbReference type="ARBA" id="ARBA00023170"/>
    </source>
</evidence>
<evidence type="ECO:0000256" key="5">
    <source>
        <dbReference type="ARBA" id="ARBA00022989"/>
    </source>
</evidence>
<feature type="region of interest" description="Disordered" evidence="9">
    <location>
        <begin position="667"/>
        <end position="688"/>
    </location>
</feature>
<keyword evidence="5" id="KW-1133">Transmembrane helix</keyword>
<accession>A0A1S3HRT7</accession>
<evidence type="ECO:0000256" key="8">
    <source>
        <dbReference type="ARBA" id="ARBA00023180"/>
    </source>
</evidence>
<feature type="domain" description="SEFIR" evidence="11">
    <location>
        <begin position="410"/>
        <end position="558"/>
    </location>
</feature>
<dbReference type="PROSITE" id="PS51534">
    <property type="entry name" value="SEFIR"/>
    <property type="match status" value="1"/>
</dbReference>
<feature type="signal peptide" evidence="10">
    <location>
        <begin position="1"/>
        <end position="23"/>
    </location>
</feature>
<dbReference type="GeneID" id="106157583"/>
<evidence type="ECO:0000256" key="9">
    <source>
        <dbReference type="SAM" id="MobiDB-lite"/>
    </source>
</evidence>
<dbReference type="InterPro" id="IPR057066">
    <property type="entry name" value="Ig_ILCR1"/>
</dbReference>